<accession>A0A6J4SBD5</accession>
<evidence type="ECO:0000256" key="2">
    <source>
        <dbReference type="ARBA" id="ARBA00009473"/>
    </source>
</evidence>
<sequence length="229" mass="22902">MTPADPARLVGLVDLTTLRPSDTAEAVGALCDRAVTPLGPVAAVCVLPRFVAQCADRLEGSGVRIATVANPDGDPDADFAARTTAAAVLEGADEVDVVAPWRAFLAGDEDALAELVAACAEECEHLKVVLETGAHPGDGVSRRMAEAAVGAGASFLASSTGEAGPGASPAATRLLLDVAAGRAGVKAAGGIRTAAEAREHVALADARQDGGATARTFRLGTASLEELLA</sequence>
<dbReference type="PANTHER" id="PTHR10889:SF3">
    <property type="entry name" value="DEOXYRIBOSE-PHOSPHATE ALDOLASE"/>
    <property type="match status" value="1"/>
</dbReference>
<keyword evidence="4 8" id="KW-0456">Lyase</keyword>
<dbReference type="AlphaFoldDB" id="A0A6J4SBD5"/>
<dbReference type="GO" id="GO:0005737">
    <property type="term" value="C:cytoplasm"/>
    <property type="evidence" value="ECO:0007669"/>
    <property type="project" value="InterPro"/>
</dbReference>
<dbReference type="GO" id="GO:0004139">
    <property type="term" value="F:deoxyribose-phosphate aldolase activity"/>
    <property type="evidence" value="ECO:0007669"/>
    <property type="project" value="UniProtKB-UniRule"/>
</dbReference>
<organism evidence="8">
    <name type="scientific">uncultured Solirubrobacteraceae bacterium</name>
    <dbReference type="NCBI Taxonomy" id="1162706"/>
    <lineage>
        <taxon>Bacteria</taxon>
        <taxon>Bacillati</taxon>
        <taxon>Actinomycetota</taxon>
        <taxon>Thermoleophilia</taxon>
        <taxon>Solirubrobacterales</taxon>
        <taxon>Solirubrobacteraceae</taxon>
        <taxon>environmental samples</taxon>
    </lineage>
</organism>
<dbReference type="Pfam" id="PF01791">
    <property type="entry name" value="DeoC"/>
    <property type="match status" value="1"/>
</dbReference>
<dbReference type="GO" id="GO:0009264">
    <property type="term" value="P:deoxyribonucleotide catabolic process"/>
    <property type="evidence" value="ECO:0007669"/>
    <property type="project" value="UniProtKB-UniRule"/>
</dbReference>
<comment type="pathway">
    <text evidence="1">Carbohydrate degradation; 2-deoxy-D-ribose 1-phosphate degradation; D-glyceraldehyde 3-phosphate and acetaldehyde from 2-deoxy-alpha-D-ribose 1-phosphate: step 2/2.</text>
</comment>
<dbReference type="Gene3D" id="3.20.20.70">
    <property type="entry name" value="Aldolase class I"/>
    <property type="match status" value="1"/>
</dbReference>
<evidence type="ECO:0000256" key="3">
    <source>
        <dbReference type="ARBA" id="ARBA00012515"/>
    </source>
</evidence>
<dbReference type="NCBIfam" id="TIGR00126">
    <property type="entry name" value="deoC"/>
    <property type="match status" value="1"/>
</dbReference>
<evidence type="ECO:0000313" key="8">
    <source>
        <dbReference type="EMBL" id="CAA9494428.1"/>
    </source>
</evidence>
<keyword evidence="5" id="KW-0704">Schiff base</keyword>
<dbReference type="InterPro" id="IPR013785">
    <property type="entry name" value="Aldolase_TIM"/>
</dbReference>
<reference evidence="8" key="1">
    <citation type="submission" date="2020-02" db="EMBL/GenBank/DDBJ databases">
        <authorList>
            <person name="Meier V. D."/>
        </authorList>
    </citation>
    <scope>NUCLEOTIDE SEQUENCE</scope>
    <source>
        <strain evidence="8">AVDCRST_MAG13</strain>
    </source>
</reference>
<comment type="catalytic activity">
    <reaction evidence="6">
        <text>2-deoxy-D-ribose 5-phosphate = D-glyceraldehyde 3-phosphate + acetaldehyde</text>
        <dbReference type="Rhea" id="RHEA:12821"/>
        <dbReference type="ChEBI" id="CHEBI:15343"/>
        <dbReference type="ChEBI" id="CHEBI:59776"/>
        <dbReference type="ChEBI" id="CHEBI:62877"/>
        <dbReference type="EC" id="4.1.2.4"/>
    </reaction>
</comment>
<dbReference type="SMART" id="SM01133">
    <property type="entry name" value="DeoC"/>
    <property type="match status" value="1"/>
</dbReference>
<proteinExistence type="inferred from homology"/>
<protein>
    <recommendedName>
        <fullName evidence="3 7">Deoxyribose-phosphate aldolase</fullName>
        <ecNumber evidence="3 7">4.1.2.4</ecNumber>
    </recommendedName>
</protein>
<evidence type="ECO:0000256" key="7">
    <source>
        <dbReference type="NCBIfam" id="TIGR00126"/>
    </source>
</evidence>
<dbReference type="InterPro" id="IPR002915">
    <property type="entry name" value="DeoC/FbaB/LacD_aldolase"/>
</dbReference>
<evidence type="ECO:0000256" key="4">
    <source>
        <dbReference type="ARBA" id="ARBA00023239"/>
    </source>
</evidence>
<dbReference type="GO" id="GO:0016052">
    <property type="term" value="P:carbohydrate catabolic process"/>
    <property type="evidence" value="ECO:0007669"/>
    <property type="project" value="TreeGrafter"/>
</dbReference>
<evidence type="ECO:0000256" key="6">
    <source>
        <dbReference type="ARBA" id="ARBA00048791"/>
    </source>
</evidence>
<dbReference type="PANTHER" id="PTHR10889">
    <property type="entry name" value="DEOXYRIBOSE-PHOSPHATE ALDOLASE"/>
    <property type="match status" value="1"/>
</dbReference>
<dbReference type="EMBL" id="CADCVO010000302">
    <property type="protein sequence ID" value="CAA9494428.1"/>
    <property type="molecule type" value="Genomic_DNA"/>
</dbReference>
<name>A0A6J4SBD5_9ACTN</name>
<evidence type="ECO:0000256" key="1">
    <source>
        <dbReference type="ARBA" id="ARBA00004816"/>
    </source>
</evidence>
<gene>
    <name evidence="8" type="ORF">AVDCRST_MAG13-1917</name>
</gene>
<dbReference type="SUPFAM" id="SSF51569">
    <property type="entry name" value="Aldolase"/>
    <property type="match status" value="1"/>
</dbReference>
<dbReference type="InterPro" id="IPR011343">
    <property type="entry name" value="DeoC"/>
</dbReference>
<evidence type="ECO:0000256" key="5">
    <source>
        <dbReference type="ARBA" id="ARBA00023270"/>
    </source>
</evidence>
<comment type="similarity">
    <text evidence="2">Belongs to the DeoC/FbaB aldolase family. DeoC type 2 subfamily.</text>
</comment>
<dbReference type="EC" id="4.1.2.4" evidence="3 7"/>
<dbReference type="PIRSF" id="PIRSF001357">
    <property type="entry name" value="DeoC"/>
    <property type="match status" value="1"/>
</dbReference>